<keyword evidence="3" id="KW-0479">Metal-binding</keyword>
<gene>
    <name evidence="5" type="ORF">G2W53_027741</name>
</gene>
<reference evidence="5" key="1">
    <citation type="submission" date="2020-09" db="EMBL/GenBank/DDBJ databases">
        <title>Genome-Enabled Discovery of Anthraquinone Biosynthesis in Senna tora.</title>
        <authorList>
            <person name="Kang S.-H."/>
            <person name="Pandey R.P."/>
            <person name="Lee C.-M."/>
            <person name="Sim J.-S."/>
            <person name="Jeong J.-T."/>
            <person name="Choi B.-S."/>
            <person name="Jung M."/>
            <person name="Ginzburg D."/>
            <person name="Zhao K."/>
            <person name="Won S.Y."/>
            <person name="Oh T.-J."/>
            <person name="Yu Y."/>
            <person name="Kim N.-H."/>
            <person name="Lee O.R."/>
            <person name="Lee T.-H."/>
            <person name="Bashyal P."/>
            <person name="Kim T.-S."/>
            <person name="Lee W.-H."/>
            <person name="Kawkins C."/>
            <person name="Kim C.-K."/>
            <person name="Kim J.S."/>
            <person name="Ahn B.O."/>
            <person name="Rhee S.Y."/>
            <person name="Sohng J.K."/>
        </authorList>
    </citation>
    <scope>NUCLEOTIDE SEQUENCE</scope>
    <source>
        <tissue evidence="5">Leaf</tissue>
    </source>
</reference>
<evidence type="ECO:0000256" key="4">
    <source>
        <dbReference type="ARBA" id="ARBA00022842"/>
    </source>
</evidence>
<dbReference type="Pfam" id="PF03492">
    <property type="entry name" value="Methyltransf_7"/>
    <property type="match status" value="1"/>
</dbReference>
<dbReference type="AlphaFoldDB" id="A0A834TJJ7"/>
<protein>
    <submittedName>
        <fullName evidence="5">Putative S-adenosylmethionine-dependent methyltransferase At5g38780</fullName>
    </submittedName>
</protein>
<dbReference type="Gene3D" id="3.40.50.150">
    <property type="entry name" value="Vaccinia Virus protein VP39"/>
    <property type="match status" value="1"/>
</dbReference>
<name>A0A834TJJ7_9FABA</name>
<evidence type="ECO:0000256" key="2">
    <source>
        <dbReference type="ARBA" id="ARBA00022679"/>
    </source>
</evidence>
<proteinExistence type="predicted"/>
<dbReference type="InterPro" id="IPR005299">
    <property type="entry name" value="MeTrfase_7"/>
</dbReference>
<evidence type="ECO:0000256" key="1">
    <source>
        <dbReference type="ARBA" id="ARBA00022603"/>
    </source>
</evidence>
<dbReference type="Proteomes" id="UP000634136">
    <property type="component" value="Unassembled WGS sequence"/>
</dbReference>
<dbReference type="SUPFAM" id="SSF53335">
    <property type="entry name" value="S-adenosyl-L-methionine-dependent methyltransferases"/>
    <property type="match status" value="1"/>
</dbReference>
<sequence length="375" mass="42169">MEVEGILNSAAESYPMNGGDGPHSYTNNSAPQRRLIEASKELIIEAIEEKLEIDSSSCVNGSKAFGIADLGCSVGNNTFIAVHNIIEAVEKKKAKKNDESNSSSLLEFQVFFNDHSNNDFNSLFRSLPYNDSSRSYYAAAVAGSFYGRLFPNSTLHFVNCSFALHWMSKLPKQILDRNSSAWNGNRIHYTSSSNAKVHEAYADEYKNGMKCFLKARAQEIVGGGLMLIVVPAIPTNSNDMSQIPQAFSYGLLESSFSEMVNLGYISEEKVETFNVPHYFPTSKELEAIIKRNGNFSIEIMEILSRKMKFIKSSVEIVVGTMRAAMEELFRQHFGNEVLPHLFQSYTKKVEENLDILDLKFSQHEDLFLILKRKIN</sequence>
<comment type="caution">
    <text evidence="5">The sequence shown here is derived from an EMBL/GenBank/DDBJ whole genome shotgun (WGS) entry which is preliminary data.</text>
</comment>
<keyword evidence="2 5" id="KW-0808">Transferase</keyword>
<dbReference type="Gene3D" id="1.10.1200.270">
    <property type="entry name" value="Methyltransferase, alpha-helical capping domain"/>
    <property type="match status" value="1"/>
</dbReference>
<organism evidence="5 6">
    <name type="scientific">Senna tora</name>
    <dbReference type="NCBI Taxonomy" id="362788"/>
    <lineage>
        <taxon>Eukaryota</taxon>
        <taxon>Viridiplantae</taxon>
        <taxon>Streptophyta</taxon>
        <taxon>Embryophyta</taxon>
        <taxon>Tracheophyta</taxon>
        <taxon>Spermatophyta</taxon>
        <taxon>Magnoliopsida</taxon>
        <taxon>eudicotyledons</taxon>
        <taxon>Gunneridae</taxon>
        <taxon>Pentapetalae</taxon>
        <taxon>rosids</taxon>
        <taxon>fabids</taxon>
        <taxon>Fabales</taxon>
        <taxon>Fabaceae</taxon>
        <taxon>Caesalpinioideae</taxon>
        <taxon>Cassia clade</taxon>
        <taxon>Senna</taxon>
    </lineage>
</organism>
<evidence type="ECO:0000313" key="6">
    <source>
        <dbReference type="Proteomes" id="UP000634136"/>
    </source>
</evidence>
<dbReference type="EMBL" id="JAAIUW010000008">
    <property type="protein sequence ID" value="KAF7822286.1"/>
    <property type="molecule type" value="Genomic_DNA"/>
</dbReference>
<dbReference type="GO" id="GO:0008168">
    <property type="term" value="F:methyltransferase activity"/>
    <property type="evidence" value="ECO:0007669"/>
    <property type="project" value="UniProtKB-KW"/>
</dbReference>
<evidence type="ECO:0000313" key="5">
    <source>
        <dbReference type="EMBL" id="KAF7822286.1"/>
    </source>
</evidence>
<dbReference type="InterPro" id="IPR029063">
    <property type="entry name" value="SAM-dependent_MTases_sf"/>
</dbReference>
<dbReference type="PANTHER" id="PTHR31009">
    <property type="entry name" value="S-ADENOSYL-L-METHIONINE:CARBOXYL METHYLTRANSFERASE FAMILY PROTEIN"/>
    <property type="match status" value="1"/>
</dbReference>
<keyword evidence="6" id="KW-1185">Reference proteome</keyword>
<dbReference type="OrthoDB" id="1523883at2759"/>
<dbReference type="GO" id="GO:0046872">
    <property type="term" value="F:metal ion binding"/>
    <property type="evidence" value="ECO:0007669"/>
    <property type="project" value="UniProtKB-KW"/>
</dbReference>
<accession>A0A834TJJ7</accession>
<evidence type="ECO:0000256" key="3">
    <source>
        <dbReference type="ARBA" id="ARBA00022723"/>
    </source>
</evidence>
<dbReference type="GO" id="GO:0032259">
    <property type="term" value="P:methylation"/>
    <property type="evidence" value="ECO:0007669"/>
    <property type="project" value="UniProtKB-KW"/>
</dbReference>
<dbReference type="InterPro" id="IPR042086">
    <property type="entry name" value="MeTrfase_capping"/>
</dbReference>
<keyword evidence="1 5" id="KW-0489">Methyltransferase</keyword>
<keyword evidence="4" id="KW-0460">Magnesium</keyword>